<dbReference type="Gene3D" id="1.10.418.20">
    <property type="match status" value="1"/>
</dbReference>
<dbReference type="Proteomes" id="UP001396898">
    <property type="component" value="Unassembled WGS sequence"/>
</dbReference>
<gene>
    <name evidence="2" type="ORF">PG991_002066</name>
</gene>
<protein>
    <recommendedName>
        <fullName evidence="4">Ubiquitin-like protease family profile domain-containing protein</fullName>
    </recommendedName>
</protein>
<feature type="compositionally biased region" description="Basic and acidic residues" evidence="1">
    <location>
        <begin position="1"/>
        <end position="12"/>
    </location>
</feature>
<dbReference type="InterPro" id="IPR038765">
    <property type="entry name" value="Papain-like_cys_pep_sf"/>
</dbReference>
<reference evidence="2 3" key="1">
    <citation type="submission" date="2023-01" db="EMBL/GenBank/DDBJ databases">
        <title>Analysis of 21 Apiospora genomes using comparative genomics revels a genus with tremendous synthesis potential of carbohydrate active enzymes and secondary metabolites.</title>
        <authorList>
            <person name="Sorensen T."/>
        </authorList>
    </citation>
    <scope>NUCLEOTIDE SEQUENCE [LARGE SCALE GENOMIC DNA]</scope>
    <source>
        <strain evidence="2 3">CBS 20057</strain>
    </source>
</reference>
<dbReference type="SUPFAM" id="SSF54001">
    <property type="entry name" value="Cysteine proteinases"/>
    <property type="match status" value="1"/>
</dbReference>
<comment type="caution">
    <text evidence="2">The sequence shown here is derived from an EMBL/GenBank/DDBJ whole genome shotgun (WGS) entry which is preliminary data.</text>
</comment>
<evidence type="ECO:0008006" key="4">
    <source>
        <dbReference type="Google" id="ProtNLM"/>
    </source>
</evidence>
<evidence type="ECO:0000313" key="2">
    <source>
        <dbReference type="EMBL" id="KAK8035993.1"/>
    </source>
</evidence>
<dbReference type="EMBL" id="JAQQWI010000005">
    <property type="protein sequence ID" value="KAK8035993.1"/>
    <property type="molecule type" value="Genomic_DNA"/>
</dbReference>
<evidence type="ECO:0000256" key="1">
    <source>
        <dbReference type="SAM" id="MobiDB-lite"/>
    </source>
</evidence>
<proteinExistence type="predicted"/>
<sequence>MPEGQTPDRRPPVAEPDLQPPTLAASPQQPNSTDCGVYAIRTAFYLVAEVEVMLYHQAGESPASSSSSSSH</sequence>
<keyword evidence="3" id="KW-1185">Reference proteome</keyword>
<accession>A0ABR1SNV5</accession>
<feature type="region of interest" description="Disordered" evidence="1">
    <location>
        <begin position="1"/>
        <end position="33"/>
    </location>
</feature>
<organism evidence="2 3">
    <name type="scientific">Apiospora marii</name>
    <dbReference type="NCBI Taxonomy" id="335849"/>
    <lineage>
        <taxon>Eukaryota</taxon>
        <taxon>Fungi</taxon>
        <taxon>Dikarya</taxon>
        <taxon>Ascomycota</taxon>
        <taxon>Pezizomycotina</taxon>
        <taxon>Sordariomycetes</taxon>
        <taxon>Xylariomycetidae</taxon>
        <taxon>Amphisphaeriales</taxon>
        <taxon>Apiosporaceae</taxon>
        <taxon>Apiospora</taxon>
    </lineage>
</organism>
<name>A0ABR1SNV5_9PEZI</name>
<evidence type="ECO:0000313" key="3">
    <source>
        <dbReference type="Proteomes" id="UP001396898"/>
    </source>
</evidence>